<dbReference type="InParanoid" id="A0A177BV95"/>
<sequence>MSRHDMFVDTQEASPPVANEEVAPVSVLTPEDNERVGPERQGEQVPAVDPDKGPDEGVAGQEAVPNLATKEPEKHEASPSTFVSSLHVSSVEQRTGGPSKGDVFPVSEGDREGSDGSGIIYSLA</sequence>
<dbReference type="GeneID" id="28763133"/>
<accession>A0A177BV95</accession>
<dbReference type="OrthoDB" id="10588326at2759"/>
<keyword evidence="3" id="KW-1185">Reference proteome</keyword>
<dbReference type="AlphaFoldDB" id="A0A177BV95"/>
<evidence type="ECO:0000313" key="3">
    <source>
        <dbReference type="Proteomes" id="UP000077069"/>
    </source>
</evidence>
<name>A0A177BV95_9PLEO</name>
<evidence type="ECO:0000313" key="2">
    <source>
        <dbReference type="EMBL" id="OAF99234.1"/>
    </source>
</evidence>
<evidence type="ECO:0000256" key="1">
    <source>
        <dbReference type="SAM" id="MobiDB-lite"/>
    </source>
</evidence>
<feature type="region of interest" description="Disordered" evidence="1">
    <location>
        <begin position="1"/>
        <end position="124"/>
    </location>
</feature>
<feature type="compositionally biased region" description="Basic and acidic residues" evidence="1">
    <location>
        <begin position="32"/>
        <end position="42"/>
    </location>
</feature>
<reference evidence="2 3" key="1">
    <citation type="submission" date="2016-05" db="EMBL/GenBank/DDBJ databases">
        <title>Comparative analysis of secretome profiles of manganese(II)-oxidizing ascomycete fungi.</title>
        <authorList>
            <consortium name="DOE Joint Genome Institute"/>
            <person name="Zeiner C.A."/>
            <person name="Purvine S.O."/>
            <person name="Zink E.M."/>
            <person name="Wu S."/>
            <person name="Pasa-Tolic L."/>
            <person name="Chaput D.L."/>
            <person name="Haridas S."/>
            <person name="Grigoriev I.V."/>
            <person name="Santelli C.M."/>
            <person name="Hansel C.M."/>
        </authorList>
    </citation>
    <scope>NUCLEOTIDE SEQUENCE [LARGE SCALE GENOMIC DNA]</scope>
    <source>
        <strain evidence="2 3">AP3s5-JAC2a</strain>
    </source>
</reference>
<organism evidence="2 3">
    <name type="scientific">Paraphaeosphaeria sporulosa</name>
    <dbReference type="NCBI Taxonomy" id="1460663"/>
    <lineage>
        <taxon>Eukaryota</taxon>
        <taxon>Fungi</taxon>
        <taxon>Dikarya</taxon>
        <taxon>Ascomycota</taxon>
        <taxon>Pezizomycotina</taxon>
        <taxon>Dothideomycetes</taxon>
        <taxon>Pleosporomycetidae</taxon>
        <taxon>Pleosporales</taxon>
        <taxon>Massarineae</taxon>
        <taxon>Didymosphaeriaceae</taxon>
        <taxon>Paraphaeosphaeria</taxon>
    </lineage>
</organism>
<dbReference type="RefSeq" id="XP_018029600.1">
    <property type="nucleotide sequence ID" value="XM_018179647.1"/>
</dbReference>
<gene>
    <name evidence="2" type="ORF">CC84DRAFT_1169380</name>
</gene>
<proteinExistence type="predicted"/>
<dbReference type="EMBL" id="KV441562">
    <property type="protein sequence ID" value="OAF99234.1"/>
    <property type="molecule type" value="Genomic_DNA"/>
</dbReference>
<dbReference type="Proteomes" id="UP000077069">
    <property type="component" value="Unassembled WGS sequence"/>
</dbReference>
<feature type="compositionally biased region" description="Polar residues" evidence="1">
    <location>
        <begin position="78"/>
        <end position="93"/>
    </location>
</feature>
<protein>
    <submittedName>
        <fullName evidence="2">Uncharacterized protein</fullName>
    </submittedName>
</protein>